<evidence type="ECO:0000313" key="2">
    <source>
        <dbReference type="Proteomes" id="UP000805193"/>
    </source>
</evidence>
<protein>
    <submittedName>
        <fullName evidence="1">Uncharacterized protein</fullName>
    </submittedName>
</protein>
<dbReference type="EMBL" id="JABSTQ010009126">
    <property type="protein sequence ID" value="KAG0432677.1"/>
    <property type="molecule type" value="Genomic_DNA"/>
</dbReference>
<comment type="caution">
    <text evidence="1">The sequence shown here is derived from an EMBL/GenBank/DDBJ whole genome shotgun (WGS) entry which is preliminary data.</text>
</comment>
<name>A0AC60QEY5_IXOPE</name>
<proteinExistence type="predicted"/>
<sequence>MPGVIGCIDGSSIPIRCPTDKIRNTHINRHDILSITVQGICDHKRRLLDVSVGCPSKIHDGRVFNLSTVSKRIPTLCKGAKYHLLGVAAYPCREYLIPPYKDYGNLSPKQHAFNTKLSATRVLIENAFGILKNRFRQLKVLEFISVERMCQFTVSCCVIHNLCIDGDDLMDPGAPEPTKRTTPYEDEDAVEAALRVLGERKRSALLSRGGSERHSCAGGRSDNMLVRERLDGCEEDHTRWSDVEACAAHRKANNNFFVSALDLLVDLVIFGKFVPYEVDPVVFRIIAHVYESYMGRDKEWESHEQPFVLLSHWSGKVLTKVTASETTDVVEFIADTLKTIKRAMQYKHHIEATYIHCLATDVLRYRLITVDTVDSWK</sequence>
<gene>
    <name evidence="1" type="ORF">HPB47_020618</name>
</gene>
<accession>A0AC60QEY5</accession>
<keyword evidence="2" id="KW-1185">Reference proteome</keyword>
<organism evidence="1 2">
    <name type="scientific">Ixodes persulcatus</name>
    <name type="common">Taiga tick</name>
    <dbReference type="NCBI Taxonomy" id="34615"/>
    <lineage>
        <taxon>Eukaryota</taxon>
        <taxon>Metazoa</taxon>
        <taxon>Ecdysozoa</taxon>
        <taxon>Arthropoda</taxon>
        <taxon>Chelicerata</taxon>
        <taxon>Arachnida</taxon>
        <taxon>Acari</taxon>
        <taxon>Parasitiformes</taxon>
        <taxon>Ixodida</taxon>
        <taxon>Ixodoidea</taxon>
        <taxon>Ixodidae</taxon>
        <taxon>Ixodinae</taxon>
        <taxon>Ixodes</taxon>
    </lineage>
</organism>
<reference evidence="1 2" key="1">
    <citation type="journal article" date="2020" name="Cell">
        <title>Large-Scale Comparative Analyses of Tick Genomes Elucidate Their Genetic Diversity and Vector Capacities.</title>
        <authorList>
            <consortium name="Tick Genome and Microbiome Consortium (TIGMIC)"/>
            <person name="Jia N."/>
            <person name="Wang J."/>
            <person name="Shi W."/>
            <person name="Du L."/>
            <person name="Sun Y."/>
            <person name="Zhan W."/>
            <person name="Jiang J.F."/>
            <person name="Wang Q."/>
            <person name="Zhang B."/>
            <person name="Ji P."/>
            <person name="Bell-Sakyi L."/>
            <person name="Cui X.M."/>
            <person name="Yuan T.T."/>
            <person name="Jiang B.G."/>
            <person name="Yang W.F."/>
            <person name="Lam T.T."/>
            <person name="Chang Q.C."/>
            <person name="Ding S.J."/>
            <person name="Wang X.J."/>
            <person name="Zhu J.G."/>
            <person name="Ruan X.D."/>
            <person name="Zhao L."/>
            <person name="Wei J.T."/>
            <person name="Ye R.Z."/>
            <person name="Que T.C."/>
            <person name="Du C.H."/>
            <person name="Zhou Y.H."/>
            <person name="Cheng J.X."/>
            <person name="Dai P.F."/>
            <person name="Guo W.B."/>
            <person name="Han X.H."/>
            <person name="Huang E.J."/>
            <person name="Li L.F."/>
            <person name="Wei W."/>
            <person name="Gao Y.C."/>
            <person name="Liu J.Z."/>
            <person name="Shao H.Z."/>
            <person name="Wang X."/>
            <person name="Wang C.C."/>
            <person name="Yang T.C."/>
            <person name="Huo Q.B."/>
            <person name="Li W."/>
            <person name="Chen H.Y."/>
            <person name="Chen S.E."/>
            <person name="Zhou L.G."/>
            <person name="Ni X.B."/>
            <person name="Tian J.H."/>
            <person name="Sheng Y."/>
            <person name="Liu T."/>
            <person name="Pan Y.S."/>
            <person name="Xia L.Y."/>
            <person name="Li J."/>
            <person name="Zhao F."/>
            <person name="Cao W.C."/>
        </authorList>
    </citation>
    <scope>NUCLEOTIDE SEQUENCE [LARGE SCALE GENOMIC DNA]</scope>
    <source>
        <strain evidence="1">Iper-2018</strain>
    </source>
</reference>
<dbReference type="Proteomes" id="UP000805193">
    <property type="component" value="Unassembled WGS sequence"/>
</dbReference>
<evidence type="ECO:0000313" key="1">
    <source>
        <dbReference type="EMBL" id="KAG0432677.1"/>
    </source>
</evidence>